<dbReference type="SUPFAM" id="SSF54593">
    <property type="entry name" value="Glyoxalase/Bleomycin resistance protein/Dihydroxybiphenyl dioxygenase"/>
    <property type="match status" value="1"/>
</dbReference>
<dbReference type="InterPro" id="IPR004360">
    <property type="entry name" value="Glyas_Fos-R_dOase_dom"/>
</dbReference>
<dbReference type="RefSeq" id="WP_367955611.1">
    <property type="nucleotide sequence ID" value="NZ_JBDPGJ010000004.1"/>
</dbReference>
<dbReference type="InterPro" id="IPR029068">
    <property type="entry name" value="Glyas_Bleomycin-R_OHBP_Dase"/>
</dbReference>
<dbReference type="PROSITE" id="PS51819">
    <property type="entry name" value="VOC"/>
    <property type="match status" value="1"/>
</dbReference>
<sequence>MRPRSILESALYVTDLGAAEAFYSEVLGLERLVKVEGRHVFFRCGEGVLLLFNADATQVPPPADARLPVPPHGTRGHGHLCFAAPGDEIDRWKTFLEERGIAIEADFEWPQGGRSIYFRDPSGNSLEFAEPRIWGIE</sequence>
<dbReference type="Pfam" id="PF00903">
    <property type="entry name" value="Glyoxalase"/>
    <property type="match status" value="1"/>
</dbReference>
<dbReference type="PANTHER" id="PTHR21366">
    <property type="entry name" value="GLYOXALASE FAMILY PROTEIN"/>
    <property type="match status" value="1"/>
</dbReference>
<evidence type="ECO:0000313" key="2">
    <source>
        <dbReference type="EMBL" id="MEX0407742.1"/>
    </source>
</evidence>
<organism evidence="2 3">
    <name type="scientific">Aquibium pacificus</name>
    <dbReference type="NCBI Taxonomy" id="3153579"/>
    <lineage>
        <taxon>Bacteria</taxon>
        <taxon>Pseudomonadati</taxon>
        <taxon>Pseudomonadota</taxon>
        <taxon>Alphaproteobacteria</taxon>
        <taxon>Hyphomicrobiales</taxon>
        <taxon>Phyllobacteriaceae</taxon>
        <taxon>Aquibium</taxon>
    </lineage>
</organism>
<name>A0ABV3SLT2_9HYPH</name>
<gene>
    <name evidence="2" type="ORF">ABGN05_18945</name>
</gene>
<comment type="caution">
    <text evidence="2">The sequence shown here is derived from an EMBL/GenBank/DDBJ whole genome shotgun (WGS) entry which is preliminary data.</text>
</comment>
<keyword evidence="3" id="KW-1185">Reference proteome</keyword>
<reference evidence="2 3" key="1">
    <citation type="submission" date="2024-05" db="EMBL/GenBank/DDBJ databases">
        <authorList>
            <person name="Jiang F."/>
        </authorList>
    </citation>
    <scope>NUCLEOTIDE SEQUENCE [LARGE SCALE GENOMIC DNA]</scope>
    <source>
        <strain evidence="2 3">LZ166</strain>
    </source>
</reference>
<dbReference type="InterPro" id="IPR050383">
    <property type="entry name" value="GlyoxalaseI/FosfomycinResist"/>
</dbReference>
<evidence type="ECO:0000313" key="3">
    <source>
        <dbReference type="Proteomes" id="UP001556692"/>
    </source>
</evidence>
<accession>A0ABV3SLT2</accession>
<feature type="domain" description="VOC" evidence="1">
    <location>
        <begin position="5"/>
        <end position="131"/>
    </location>
</feature>
<protein>
    <submittedName>
        <fullName evidence="2">VOC family protein</fullName>
    </submittedName>
</protein>
<dbReference type="InterPro" id="IPR037523">
    <property type="entry name" value="VOC_core"/>
</dbReference>
<dbReference type="Proteomes" id="UP001556692">
    <property type="component" value="Unassembled WGS sequence"/>
</dbReference>
<proteinExistence type="predicted"/>
<dbReference type="Gene3D" id="3.10.180.10">
    <property type="entry name" value="2,3-Dihydroxybiphenyl 1,2-Dioxygenase, domain 1"/>
    <property type="match status" value="1"/>
</dbReference>
<evidence type="ECO:0000259" key="1">
    <source>
        <dbReference type="PROSITE" id="PS51819"/>
    </source>
</evidence>
<dbReference type="EMBL" id="JBDPGJ010000004">
    <property type="protein sequence ID" value="MEX0407742.1"/>
    <property type="molecule type" value="Genomic_DNA"/>
</dbReference>
<dbReference type="PANTHER" id="PTHR21366:SF22">
    <property type="entry name" value="VOC DOMAIN-CONTAINING PROTEIN"/>
    <property type="match status" value="1"/>
</dbReference>